<dbReference type="InterPro" id="IPR002173">
    <property type="entry name" value="Carboh/pur_kinase_PfkB_CS"/>
</dbReference>
<name>A0A089NV42_9HYPH</name>
<evidence type="ECO:0000256" key="1">
    <source>
        <dbReference type="ARBA" id="ARBA00010688"/>
    </source>
</evidence>
<gene>
    <name evidence="5" type="ORF">MOC_4051</name>
</gene>
<evidence type="ECO:0000313" key="5">
    <source>
        <dbReference type="EMBL" id="AIQ91806.1"/>
    </source>
</evidence>
<evidence type="ECO:0000256" key="3">
    <source>
        <dbReference type="ARBA" id="ARBA00022777"/>
    </source>
</evidence>
<dbReference type="InterPro" id="IPR011611">
    <property type="entry name" value="PfkB_dom"/>
</dbReference>
<proteinExistence type="inferred from homology"/>
<evidence type="ECO:0000256" key="2">
    <source>
        <dbReference type="ARBA" id="ARBA00022679"/>
    </source>
</evidence>
<dbReference type="Pfam" id="PF00294">
    <property type="entry name" value="PfkB"/>
    <property type="match status" value="1"/>
</dbReference>
<dbReference type="GO" id="GO:0016301">
    <property type="term" value="F:kinase activity"/>
    <property type="evidence" value="ECO:0007669"/>
    <property type="project" value="UniProtKB-KW"/>
</dbReference>
<dbReference type="STRING" id="693986.MOC_4051"/>
<dbReference type="CDD" id="cd01168">
    <property type="entry name" value="adenosine_kinase"/>
    <property type="match status" value="1"/>
</dbReference>
<dbReference type="KEGG" id="mor:MOC_4051"/>
<dbReference type="SUPFAM" id="SSF53613">
    <property type="entry name" value="Ribokinase-like"/>
    <property type="match status" value="1"/>
</dbReference>
<comment type="similarity">
    <text evidence="1">Belongs to the carbohydrate kinase PfkB family.</text>
</comment>
<keyword evidence="3" id="KW-0418">Kinase</keyword>
<dbReference type="InterPro" id="IPR029056">
    <property type="entry name" value="Ribokinase-like"/>
</dbReference>
<dbReference type="InterPro" id="IPR052700">
    <property type="entry name" value="Carb_kinase_PfkB-like"/>
</dbReference>
<dbReference type="HOGENOM" id="CLU_027634_5_1_5"/>
<evidence type="ECO:0000313" key="6">
    <source>
        <dbReference type="Proteomes" id="UP000029492"/>
    </source>
</evidence>
<dbReference type="EMBL" id="CP003811">
    <property type="protein sequence ID" value="AIQ91806.1"/>
    <property type="molecule type" value="Genomic_DNA"/>
</dbReference>
<dbReference type="AlphaFoldDB" id="A0A089NV42"/>
<dbReference type="PANTHER" id="PTHR43320:SF3">
    <property type="entry name" value="CARBOHYDRATE KINASE PFKB DOMAIN-CONTAINING PROTEIN"/>
    <property type="match status" value="1"/>
</dbReference>
<reference evidence="5 6" key="1">
    <citation type="journal article" date="2014" name="PLoS ONE">
        <title>Genome Information of Methylobacterium oryzae, a Plant-Probiotic Methylotroph in the Phyllosphere.</title>
        <authorList>
            <person name="Kwak M.J."/>
            <person name="Jeong H."/>
            <person name="Madhaiyan M."/>
            <person name="Lee Y."/>
            <person name="Sa T.M."/>
            <person name="Oh T.K."/>
            <person name="Kim J.F."/>
        </authorList>
    </citation>
    <scope>NUCLEOTIDE SEQUENCE [LARGE SCALE GENOMIC DNA]</scope>
    <source>
        <strain evidence="5 6">CBMB20</strain>
    </source>
</reference>
<dbReference type="Proteomes" id="UP000029492">
    <property type="component" value="Chromosome"/>
</dbReference>
<organism evidence="5 6">
    <name type="scientific">Methylobacterium oryzae CBMB20</name>
    <dbReference type="NCBI Taxonomy" id="693986"/>
    <lineage>
        <taxon>Bacteria</taxon>
        <taxon>Pseudomonadati</taxon>
        <taxon>Pseudomonadota</taxon>
        <taxon>Alphaproteobacteria</taxon>
        <taxon>Hyphomicrobiales</taxon>
        <taxon>Methylobacteriaceae</taxon>
        <taxon>Methylobacterium</taxon>
    </lineage>
</organism>
<sequence length="337" mass="34895">MTEPLDLLVLGNAIVDVIARTDDAFLAAQGVTKGAMQLIDEPRAEALFEAMGPATIVSGGSGANTAVGAALLGAKTGFVGKVRNDELGGLFSHDLKATGVDFSVPAAAEGPATARCFVLVTPDGERTMNTYLGACQGLSPDDVDKALVRSARVVYLEGYLWDPPAAKEAFRKASDIAHQAGNAVALTLSDAFCVGRYRDEFLGLIRDGTIDILFANIGELQSLFQTDDAEAAVAALRDERNARGRHLLGLVTRSADGALVVQGGEVRAVEASPVHEVVDTTGAGDLFAAGFLAGHARGLDHVTSARLGTLAAAEVIQHIGARPQADLVGLAKARGLL</sequence>
<dbReference type="PROSITE" id="PS00584">
    <property type="entry name" value="PFKB_KINASES_2"/>
    <property type="match status" value="1"/>
</dbReference>
<accession>A0A089NV42</accession>
<dbReference type="PANTHER" id="PTHR43320">
    <property type="entry name" value="SUGAR KINASE"/>
    <property type="match status" value="1"/>
</dbReference>
<protein>
    <submittedName>
        <fullName evidence="5">PfkB domain-containing protein</fullName>
    </submittedName>
</protein>
<evidence type="ECO:0000259" key="4">
    <source>
        <dbReference type="Pfam" id="PF00294"/>
    </source>
</evidence>
<keyword evidence="2" id="KW-0808">Transferase</keyword>
<dbReference type="RefSeq" id="WP_043758868.1">
    <property type="nucleotide sequence ID" value="NZ_CP003811.1"/>
</dbReference>
<dbReference type="eggNOG" id="COG0524">
    <property type="taxonomic scope" value="Bacteria"/>
</dbReference>
<feature type="domain" description="Carbohydrate kinase PfkB" evidence="4">
    <location>
        <begin position="57"/>
        <end position="323"/>
    </location>
</feature>
<dbReference type="Gene3D" id="3.40.1190.20">
    <property type="match status" value="1"/>
</dbReference>
<keyword evidence="6" id="KW-1185">Reference proteome</keyword>